<name>A0A0F4G725_9PEZI</name>
<organism evidence="1 2">
    <name type="scientific">Zymoseptoria brevis</name>
    <dbReference type="NCBI Taxonomy" id="1047168"/>
    <lineage>
        <taxon>Eukaryota</taxon>
        <taxon>Fungi</taxon>
        <taxon>Dikarya</taxon>
        <taxon>Ascomycota</taxon>
        <taxon>Pezizomycotina</taxon>
        <taxon>Dothideomycetes</taxon>
        <taxon>Dothideomycetidae</taxon>
        <taxon>Mycosphaerellales</taxon>
        <taxon>Mycosphaerellaceae</taxon>
        <taxon>Zymoseptoria</taxon>
    </lineage>
</organism>
<accession>A0A0F4G725</accession>
<protein>
    <submittedName>
        <fullName evidence="1">Uncharacterized protein</fullName>
    </submittedName>
</protein>
<comment type="caution">
    <text evidence="1">The sequence shown here is derived from an EMBL/GenBank/DDBJ whole genome shotgun (WGS) entry which is preliminary data.</text>
</comment>
<evidence type="ECO:0000313" key="1">
    <source>
        <dbReference type="EMBL" id="KJX93119.1"/>
    </source>
</evidence>
<evidence type="ECO:0000313" key="2">
    <source>
        <dbReference type="Proteomes" id="UP000033647"/>
    </source>
</evidence>
<dbReference type="EMBL" id="LAFY01004355">
    <property type="protein sequence ID" value="KJX93119.1"/>
    <property type="molecule type" value="Genomic_DNA"/>
</dbReference>
<dbReference type="STRING" id="1047168.A0A0F4G725"/>
<reference evidence="1 2" key="1">
    <citation type="submission" date="2015-03" db="EMBL/GenBank/DDBJ databases">
        <title>RNA-seq based gene annotation and comparative genomics of four Zymoseptoria species reveal species-specific pathogenicity related genes and transposable element activity.</title>
        <authorList>
            <person name="Grandaubert J."/>
            <person name="Bhattacharyya A."/>
            <person name="Stukenbrock E.H."/>
        </authorList>
    </citation>
    <scope>NUCLEOTIDE SEQUENCE [LARGE SCALE GENOMIC DNA]</scope>
    <source>
        <strain evidence="1 2">Zb18110</strain>
    </source>
</reference>
<dbReference type="OrthoDB" id="10355178at2759"/>
<dbReference type="Proteomes" id="UP000033647">
    <property type="component" value="Unassembled WGS sequence"/>
</dbReference>
<sequence>MPDPTFATLNDQIACLNSTLTSFAASHISLLTDLGNTATICQTRLARLVKVPLTRERGKLLADLTEMVCNLFAEDVERGVSSSRLEKERDKMRPVRNTRREALPPFLEAKWLLDEALNALQNITASGWELRKTALFDWINQRERASTTTTGDITAAGHKKQQQQRRCRVLRALGSAELKDYDNERRDNKTATLQQTFRKMEEWAHVGAVGRHA</sequence>
<gene>
    <name evidence="1" type="ORF">TI39_contig4396g00001</name>
</gene>
<proteinExistence type="predicted"/>
<keyword evidence="2" id="KW-1185">Reference proteome</keyword>
<dbReference type="AlphaFoldDB" id="A0A0F4G725"/>